<sequence>MQRLAVLIVFLIALCPGALGQSATGPGGLLVTPSAYFLDDKTIAVGGSFFQNEYLEYGKYEYNALAGFVSLTFLPFAELTFRYTGQMRKILPENSNFPDRMPSARVRLIKEHDYLPAIAVGLHDFSSVKGGKARHFAASYAVASKTIEAGPIKAGIHAGYGADFFNAKHYELLGVFGAVDLALSQAPWLSLIAEYDSRNINIGTKLLLWERLQLIGTLREAKNPEASISYRITVK</sequence>
<dbReference type="EMBL" id="QREG01000015">
    <property type="protein sequence ID" value="RED96135.1"/>
    <property type="molecule type" value="Genomic_DNA"/>
</dbReference>
<reference evidence="3 4" key="1">
    <citation type="submission" date="2018-07" db="EMBL/GenBank/DDBJ databases">
        <title>Genomic Encyclopedia of Type Strains, Phase IV (KMG-IV): sequencing the most valuable type-strain genomes for metagenomic binning, comparative biology and taxonomic classification.</title>
        <authorList>
            <person name="Goeker M."/>
        </authorList>
    </citation>
    <scope>NUCLEOTIDE SEQUENCE [LARGE SCALE GENOMIC DNA]</scope>
    <source>
        <strain evidence="3 4">DSM 4134</strain>
    </source>
</reference>
<feature type="chain" id="PRO_5017706210" evidence="2">
    <location>
        <begin position="21"/>
        <end position="235"/>
    </location>
</feature>
<feature type="transmembrane region" description="Helical" evidence="1">
    <location>
        <begin position="62"/>
        <end position="81"/>
    </location>
</feature>
<keyword evidence="1" id="KW-1133">Transmembrane helix</keyword>
<keyword evidence="1" id="KW-0472">Membrane</keyword>
<dbReference type="Proteomes" id="UP000256779">
    <property type="component" value="Unassembled WGS sequence"/>
</dbReference>
<feature type="signal peptide" evidence="2">
    <location>
        <begin position="1"/>
        <end position="20"/>
    </location>
</feature>
<evidence type="ECO:0000256" key="1">
    <source>
        <dbReference type="SAM" id="Phobius"/>
    </source>
</evidence>
<proteinExistence type="predicted"/>
<keyword evidence="4" id="KW-1185">Reference proteome</keyword>
<keyword evidence="1" id="KW-0812">Transmembrane</keyword>
<evidence type="ECO:0000313" key="4">
    <source>
        <dbReference type="Proteomes" id="UP000256779"/>
    </source>
</evidence>
<name>A0A3D9L225_MARFU</name>
<keyword evidence="2" id="KW-0732">Signal</keyword>
<organism evidence="3 4">
    <name type="scientific">Marinoscillum furvescens DSM 4134</name>
    <dbReference type="NCBI Taxonomy" id="1122208"/>
    <lineage>
        <taxon>Bacteria</taxon>
        <taxon>Pseudomonadati</taxon>
        <taxon>Bacteroidota</taxon>
        <taxon>Cytophagia</taxon>
        <taxon>Cytophagales</taxon>
        <taxon>Reichenbachiellaceae</taxon>
        <taxon>Marinoscillum</taxon>
    </lineage>
</organism>
<gene>
    <name evidence="3" type="ORF">C7460_11524</name>
</gene>
<evidence type="ECO:0000256" key="2">
    <source>
        <dbReference type="SAM" id="SignalP"/>
    </source>
</evidence>
<dbReference type="AlphaFoldDB" id="A0A3D9L225"/>
<dbReference type="RefSeq" id="WP_115868996.1">
    <property type="nucleotide sequence ID" value="NZ_QREG01000015.1"/>
</dbReference>
<comment type="caution">
    <text evidence="3">The sequence shown here is derived from an EMBL/GenBank/DDBJ whole genome shotgun (WGS) entry which is preliminary data.</text>
</comment>
<dbReference type="InterPro" id="IPR010344">
    <property type="entry name" value="YbjH"/>
</dbReference>
<protein>
    <submittedName>
        <fullName evidence="3">Exopolysaccharide biosynthesis protein YbjH</fullName>
    </submittedName>
</protein>
<dbReference type="Pfam" id="PF06082">
    <property type="entry name" value="YjbH"/>
    <property type="match status" value="1"/>
</dbReference>
<dbReference type="OrthoDB" id="947745at2"/>
<evidence type="ECO:0000313" key="3">
    <source>
        <dbReference type="EMBL" id="RED96135.1"/>
    </source>
</evidence>
<accession>A0A3D9L225</accession>